<feature type="domain" description="Exonuclease" evidence="1">
    <location>
        <begin position="2"/>
        <end position="152"/>
    </location>
</feature>
<reference evidence="2 3" key="1">
    <citation type="submission" date="2016-08" db="EMBL/GenBank/DDBJ databases">
        <title>New Insights into Marine Group III Euryarchaeota, from dark to light.</title>
        <authorList>
            <person name="Haro-Moreno J.M."/>
            <person name="Rodriguez-Valera F."/>
            <person name="Lopez-Garcia P."/>
            <person name="Moreira D."/>
            <person name="Martin-Cuadrado A.B."/>
        </authorList>
    </citation>
    <scope>NUCLEOTIDE SEQUENCE [LARGE SCALE GENOMIC DNA]</scope>
    <source>
        <strain evidence="2">CG-Epi2</strain>
    </source>
</reference>
<evidence type="ECO:0000259" key="1">
    <source>
        <dbReference type="SMART" id="SM00479"/>
    </source>
</evidence>
<dbReference type="SMART" id="SM00479">
    <property type="entry name" value="EXOIII"/>
    <property type="match status" value="1"/>
</dbReference>
<gene>
    <name evidence="2" type="ORF">BET99_03215</name>
</gene>
<dbReference type="GO" id="GO:0003676">
    <property type="term" value="F:nucleic acid binding"/>
    <property type="evidence" value="ECO:0007669"/>
    <property type="project" value="InterPro"/>
</dbReference>
<dbReference type="InterPro" id="IPR012337">
    <property type="entry name" value="RNaseH-like_sf"/>
</dbReference>
<evidence type="ECO:0000313" key="3">
    <source>
        <dbReference type="Proteomes" id="UP000183615"/>
    </source>
</evidence>
<organism evidence="2 3">
    <name type="scientific">Marine Group III euryarchaeote CG-Epi2</name>
    <dbReference type="NCBI Taxonomy" id="1888996"/>
    <lineage>
        <taxon>Archaea</taxon>
        <taxon>Methanobacteriati</taxon>
        <taxon>Thermoplasmatota</taxon>
        <taxon>Thermoplasmata</taxon>
        <taxon>Candidatus Thermoprofundales</taxon>
    </lineage>
</organism>
<dbReference type="Pfam" id="PF00929">
    <property type="entry name" value="RNase_T"/>
    <property type="match status" value="1"/>
</dbReference>
<dbReference type="GO" id="GO:0005829">
    <property type="term" value="C:cytosol"/>
    <property type="evidence" value="ECO:0007669"/>
    <property type="project" value="TreeGrafter"/>
</dbReference>
<dbReference type="GO" id="GO:0008408">
    <property type="term" value="F:3'-5' exonuclease activity"/>
    <property type="evidence" value="ECO:0007669"/>
    <property type="project" value="TreeGrafter"/>
</dbReference>
<dbReference type="Proteomes" id="UP000183615">
    <property type="component" value="Unassembled WGS sequence"/>
</dbReference>
<dbReference type="AlphaFoldDB" id="A0A1J5TPX8"/>
<accession>A0A1J5TPX8</accession>
<dbReference type="InterPro" id="IPR013520">
    <property type="entry name" value="Ribonucl_H"/>
</dbReference>
<proteinExistence type="predicted"/>
<protein>
    <recommendedName>
        <fullName evidence="1">Exonuclease domain-containing protein</fullName>
    </recommendedName>
</protein>
<name>A0A1J5TPX8_9ARCH</name>
<dbReference type="CDD" id="cd06127">
    <property type="entry name" value="DEDDh"/>
    <property type="match status" value="1"/>
</dbReference>
<sequence>MKTVYLDTETTGISDDDEIVEITIIDDDGKPIVNTLVKPVYHSNWPGAERVHGISPIDVRHAPTQSQISDKIRDAVKDTRVVIYNSPFDSKFLPELEDAAEIKCAMRAFAEFNKSRWKSLTNATKIIGYEWEGAHRALADTLALRAVWKHIQ</sequence>
<dbReference type="GO" id="GO:0045004">
    <property type="term" value="P:DNA replication proofreading"/>
    <property type="evidence" value="ECO:0007669"/>
    <property type="project" value="TreeGrafter"/>
</dbReference>
<evidence type="ECO:0000313" key="2">
    <source>
        <dbReference type="EMBL" id="OIR22975.1"/>
    </source>
</evidence>
<dbReference type="Gene3D" id="3.30.420.10">
    <property type="entry name" value="Ribonuclease H-like superfamily/Ribonuclease H"/>
    <property type="match status" value="1"/>
</dbReference>
<dbReference type="PANTHER" id="PTHR30231">
    <property type="entry name" value="DNA POLYMERASE III SUBUNIT EPSILON"/>
    <property type="match status" value="1"/>
</dbReference>
<dbReference type="EMBL" id="MIYZ01000003">
    <property type="protein sequence ID" value="OIR22975.1"/>
    <property type="molecule type" value="Genomic_DNA"/>
</dbReference>
<dbReference type="SUPFAM" id="SSF53098">
    <property type="entry name" value="Ribonuclease H-like"/>
    <property type="match status" value="1"/>
</dbReference>
<dbReference type="PANTHER" id="PTHR30231:SF41">
    <property type="entry name" value="DNA POLYMERASE III SUBUNIT EPSILON"/>
    <property type="match status" value="1"/>
</dbReference>
<comment type="caution">
    <text evidence="2">The sequence shown here is derived from an EMBL/GenBank/DDBJ whole genome shotgun (WGS) entry which is preliminary data.</text>
</comment>
<dbReference type="InterPro" id="IPR036397">
    <property type="entry name" value="RNaseH_sf"/>
</dbReference>